<protein>
    <submittedName>
        <fullName evidence="2">Uncharacterized protein</fullName>
    </submittedName>
</protein>
<accession>A0ABN9S1E4</accession>
<comment type="caution">
    <text evidence="2">The sequence shown here is derived from an EMBL/GenBank/DDBJ whole genome shotgun (WGS) entry which is preliminary data.</text>
</comment>
<evidence type="ECO:0000313" key="2">
    <source>
        <dbReference type="EMBL" id="CAK0825480.1"/>
    </source>
</evidence>
<name>A0ABN9S1E4_9DINO</name>
<sequence length="166" mass="17366">VATWLLPRATPRAFSPPVASVKDAAACILPCPTGCPVAFGPRTTEEATPVCWEDMGCEDSEAPTWEDLGGQENRCSTMPEPPAATPRPRPAVAWESLGNDEGDLWEACLRQQEPAPAPAAAPAAPAAHWFLRPSVSTWMLPAPRAPVAAPAAAPAAEPEAAVVRQA</sequence>
<evidence type="ECO:0000256" key="1">
    <source>
        <dbReference type="SAM" id="MobiDB-lite"/>
    </source>
</evidence>
<gene>
    <name evidence="2" type="ORF">PCOR1329_LOCUS25599</name>
</gene>
<keyword evidence="3" id="KW-1185">Reference proteome</keyword>
<feature type="region of interest" description="Disordered" evidence="1">
    <location>
        <begin position="63"/>
        <end position="90"/>
    </location>
</feature>
<proteinExistence type="predicted"/>
<dbReference type="EMBL" id="CAUYUJ010008962">
    <property type="protein sequence ID" value="CAK0825480.1"/>
    <property type="molecule type" value="Genomic_DNA"/>
</dbReference>
<organism evidence="2 3">
    <name type="scientific">Prorocentrum cordatum</name>
    <dbReference type="NCBI Taxonomy" id="2364126"/>
    <lineage>
        <taxon>Eukaryota</taxon>
        <taxon>Sar</taxon>
        <taxon>Alveolata</taxon>
        <taxon>Dinophyceae</taxon>
        <taxon>Prorocentrales</taxon>
        <taxon>Prorocentraceae</taxon>
        <taxon>Prorocentrum</taxon>
    </lineage>
</organism>
<dbReference type="Proteomes" id="UP001189429">
    <property type="component" value="Unassembled WGS sequence"/>
</dbReference>
<reference evidence="2" key="1">
    <citation type="submission" date="2023-10" db="EMBL/GenBank/DDBJ databases">
        <authorList>
            <person name="Chen Y."/>
            <person name="Shah S."/>
            <person name="Dougan E. K."/>
            <person name="Thang M."/>
            <person name="Chan C."/>
        </authorList>
    </citation>
    <scope>NUCLEOTIDE SEQUENCE [LARGE SCALE GENOMIC DNA]</scope>
</reference>
<feature type="non-terminal residue" evidence="2">
    <location>
        <position position="1"/>
    </location>
</feature>
<evidence type="ECO:0000313" key="3">
    <source>
        <dbReference type="Proteomes" id="UP001189429"/>
    </source>
</evidence>
<feature type="compositionally biased region" description="Pro residues" evidence="1">
    <location>
        <begin position="79"/>
        <end position="89"/>
    </location>
</feature>
<feature type="non-terminal residue" evidence="2">
    <location>
        <position position="166"/>
    </location>
</feature>